<evidence type="ECO:0000256" key="1">
    <source>
        <dbReference type="ARBA" id="ARBA00022553"/>
    </source>
</evidence>
<organism evidence="5 6">
    <name type="scientific">Penicillium subrubescens</name>
    <dbReference type="NCBI Taxonomy" id="1316194"/>
    <lineage>
        <taxon>Eukaryota</taxon>
        <taxon>Fungi</taxon>
        <taxon>Dikarya</taxon>
        <taxon>Ascomycota</taxon>
        <taxon>Pezizomycotina</taxon>
        <taxon>Eurotiomycetes</taxon>
        <taxon>Eurotiomycetidae</taxon>
        <taxon>Eurotiales</taxon>
        <taxon>Aspergillaceae</taxon>
        <taxon>Penicillium</taxon>
    </lineage>
</organism>
<dbReference type="PROSITE" id="PS51673">
    <property type="entry name" value="SUZ"/>
    <property type="match status" value="1"/>
</dbReference>
<accession>A0A1Q5TMD3</accession>
<dbReference type="SUPFAM" id="SSF82708">
    <property type="entry name" value="R3H domain"/>
    <property type="match status" value="1"/>
</dbReference>
<feature type="compositionally biased region" description="Polar residues" evidence="2">
    <location>
        <begin position="740"/>
        <end position="756"/>
    </location>
</feature>
<dbReference type="AlphaFoldDB" id="A0A1Q5TMD3"/>
<feature type="compositionally biased region" description="Basic and acidic residues" evidence="2">
    <location>
        <begin position="109"/>
        <end position="122"/>
    </location>
</feature>
<feature type="region of interest" description="Disordered" evidence="2">
    <location>
        <begin position="551"/>
        <end position="601"/>
    </location>
</feature>
<dbReference type="Gene3D" id="3.30.1370.50">
    <property type="entry name" value="R3H-like domain"/>
    <property type="match status" value="1"/>
</dbReference>
<dbReference type="Proteomes" id="UP000186955">
    <property type="component" value="Unassembled WGS sequence"/>
</dbReference>
<dbReference type="EMBL" id="MNBE01000639">
    <property type="protein sequence ID" value="OKP01374.1"/>
    <property type="molecule type" value="Genomic_DNA"/>
</dbReference>
<dbReference type="CDD" id="cd02642">
    <property type="entry name" value="R3H_encore_like"/>
    <property type="match status" value="1"/>
</dbReference>
<gene>
    <name evidence="5" type="ORF">PENSUB_7364</name>
</gene>
<evidence type="ECO:0000259" key="4">
    <source>
        <dbReference type="PROSITE" id="PS51673"/>
    </source>
</evidence>
<feature type="region of interest" description="Disordered" evidence="2">
    <location>
        <begin position="428"/>
        <end position="480"/>
    </location>
</feature>
<evidence type="ECO:0000313" key="5">
    <source>
        <dbReference type="EMBL" id="OKP01374.1"/>
    </source>
</evidence>
<name>A0A1Q5TMD3_9EURO</name>
<dbReference type="PROSITE" id="PS51061">
    <property type="entry name" value="R3H"/>
    <property type="match status" value="1"/>
</dbReference>
<feature type="region of interest" description="Disordered" evidence="2">
    <location>
        <begin position="676"/>
        <end position="820"/>
    </location>
</feature>
<dbReference type="InterPro" id="IPR036867">
    <property type="entry name" value="R3H_dom_sf"/>
</dbReference>
<comment type="caution">
    <text evidence="5">The sequence shown here is derived from an EMBL/GenBank/DDBJ whole genome shotgun (WGS) entry which is preliminary data.</text>
</comment>
<reference evidence="5 6" key="1">
    <citation type="submission" date="2016-10" db="EMBL/GenBank/DDBJ databases">
        <title>Genome sequence of the ascomycete fungus Penicillium subrubescens.</title>
        <authorList>
            <person name="De Vries R.P."/>
            <person name="Peng M."/>
            <person name="Dilokpimol A."/>
            <person name="Hilden K."/>
            <person name="Makela M.R."/>
            <person name="Grigoriev I."/>
            <person name="Riley R."/>
            <person name="Granchi Z."/>
        </authorList>
    </citation>
    <scope>NUCLEOTIDE SEQUENCE [LARGE SCALE GENOMIC DNA]</scope>
    <source>
        <strain evidence="5 6">CBS 132785</strain>
    </source>
</reference>
<dbReference type="GO" id="GO:0006012">
    <property type="term" value="P:galactose metabolic process"/>
    <property type="evidence" value="ECO:0007669"/>
    <property type="project" value="TreeGrafter"/>
</dbReference>
<dbReference type="InterPro" id="IPR024771">
    <property type="entry name" value="SUZ"/>
</dbReference>
<feature type="region of interest" description="Disordered" evidence="2">
    <location>
        <begin position="335"/>
        <end position="415"/>
    </location>
</feature>
<keyword evidence="1" id="KW-0597">Phosphoprotein</keyword>
<protein>
    <submittedName>
        <fullName evidence="5">R3H domain-containing protein 2</fullName>
    </submittedName>
</protein>
<feature type="compositionally biased region" description="Basic and acidic residues" evidence="2">
    <location>
        <begin position="147"/>
        <end position="156"/>
    </location>
</feature>
<feature type="region of interest" description="Disordered" evidence="2">
    <location>
        <begin position="18"/>
        <end position="129"/>
    </location>
</feature>
<feature type="domain" description="R3H" evidence="3">
    <location>
        <begin position="269"/>
        <end position="332"/>
    </location>
</feature>
<dbReference type="GO" id="GO:0003676">
    <property type="term" value="F:nucleic acid binding"/>
    <property type="evidence" value="ECO:0007669"/>
    <property type="project" value="UniProtKB-UniRule"/>
</dbReference>
<feature type="compositionally biased region" description="Polar residues" evidence="2">
    <location>
        <begin position="563"/>
        <end position="595"/>
    </location>
</feature>
<feature type="compositionally biased region" description="Basic and acidic residues" evidence="2">
    <location>
        <begin position="402"/>
        <end position="415"/>
    </location>
</feature>
<dbReference type="Pfam" id="PF12752">
    <property type="entry name" value="SUZ"/>
    <property type="match status" value="1"/>
</dbReference>
<evidence type="ECO:0000259" key="3">
    <source>
        <dbReference type="PROSITE" id="PS51061"/>
    </source>
</evidence>
<feature type="compositionally biased region" description="Polar residues" evidence="2">
    <location>
        <begin position="31"/>
        <end position="43"/>
    </location>
</feature>
<feature type="region of interest" description="Disordered" evidence="2">
    <location>
        <begin position="147"/>
        <end position="187"/>
    </location>
</feature>
<evidence type="ECO:0000313" key="6">
    <source>
        <dbReference type="Proteomes" id="UP000186955"/>
    </source>
</evidence>
<feature type="domain" description="SUZ" evidence="4">
    <location>
        <begin position="328"/>
        <end position="429"/>
    </location>
</feature>
<dbReference type="PANTHER" id="PTHR15672:SF8">
    <property type="entry name" value="PROTEIN ENCORE"/>
    <property type="match status" value="1"/>
</dbReference>
<dbReference type="STRING" id="1316194.A0A1Q5TMD3"/>
<evidence type="ECO:0000256" key="2">
    <source>
        <dbReference type="SAM" id="MobiDB-lite"/>
    </source>
</evidence>
<feature type="compositionally biased region" description="Low complexity" evidence="2">
    <location>
        <begin position="437"/>
        <end position="451"/>
    </location>
</feature>
<keyword evidence="6" id="KW-1185">Reference proteome</keyword>
<dbReference type="InterPro" id="IPR001374">
    <property type="entry name" value="R3H_dom"/>
</dbReference>
<sequence length="820" mass="87914">MASQNTSAGDAHFSFAKIAAMPAPPTPHSPVASNQDDTAQPANVTVYAETLDPSALGPGPHNLNTINERLPLTGPSGNDLARAVQGLDLSPQKDRQGSGSSIDGQENGLLKRENSFDDDRTHLSTSSTKMTNFDSKSLASVTTFAMDEKDSVRPDDSASVQAIDEEESLSGAASGAPNSVTGSEAGGRAFRDQFRDNIALRPRGILPTPVPGFNDSNLQGPVIISPDSVANNFVVPVNPDDPQSAQSLHSFPLHPDEKLITAMENPKDRLMVLTIEDKVRAFIQYSSEQSLELPPNNSYGRLLAHRLGDYYHLTHFVDNNVTSVRLHRTPFSRLPTPLSELFPASSEKPSHPMPTKIMRRADGRPSAEGSVAASSSVPSKAASETDEGQDGDRTGSAGSMSAKDRMAMTREEREAKYAEVRERIFRDFPESAKSEASGDSTTNMSRSSSTTGRKKPQKQRTPNDDGFEARSQFNPYYPGMQYSNNVSPAYNPSANDGTYTQQVPYMVGPGVAPPSGGYMSPPGQNNAMYSGQVGMNMNNMNNVPQFPAAMSPQMGSAAPWQGANGQQQSPFPGYSSMNQPGMIGQQPSTKSSPAMNNFPPPHSPQFQQAGWNSGPFPGNFQQPPHQRTQAQAPWPNYQPQAMTPNMATYSYAQYPGQHMNSAMHNVGNPAMAGNFPRSHFNPQTRSFVPGGAGPQRHPGKGAQQPPQHPMQSYGNRPPTVQPNWPRFPESVPNHTFEHSPATNAARNPSTPSQTSIAKWGTPSHLPPKPPPSEVPSGFEIKHRAGSASLPAPAVPSNGLPSAPKNGPLVVSGGTTTSKMN</sequence>
<feature type="compositionally biased region" description="Pro residues" evidence="2">
    <location>
        <begin position="764"/>
        <end position="773"/>
    </location>
</feature>
<proteinExistence type="predicted"/>
<dbReference type="PANTHER" id="PTHR15672">
    <property type="entry name" value="CAMP-REGULATED PHOSPHOPROTEIN 21 RELATED R3H DOMAIN CONTAINING PROTEIN"/>
    <property type="match status" value="1"/>
</dbReference>
<feature type="compositionally biased region" description="Low complexity" evidence="2">
    <location>
        <begin position="366"/>
        <end position="382"/>
    </location>
</feature>
<dbReference type="InterPro" id="IPR051937">
    <property type="entry name" value="R3H_domain_containing"/>
</dbReference>